<dbReference type="PANTHER" id="PTHR11505">
    <property type="entry name" value="L1 TRANSPOSABLE ELEMENT-RELATED"/>
    <property type="match status" value="1"/>
</dbReference>
<dbReference type="Proteomes" id="UP001066276">
    <property type="component" value="Chromosome 3_2"/>
</dbReference>
<accession>A0AAV7TTH5</accession>
<evidence type="ECO:0000313" key="2">
    <source>
        <dbReference type="EMBL" id="KAJ1179720.1"/>
    </source>
</evidence>
<dbReference type="Gene3D" id="3.30.70.1820">
    <property type="entry name" value="L1 transposable element, RRM domain"/>
    <property type="match status" value="1"/>
</dbReference>
<dbReference type="EMBL" id="JANPWB010000006">
    <property type="protein sequence ID" value="KAJ1179720.1"/>
    <property type="molecule type" value="Genomic_DNA"/>
</dbReference>
<gene>
    <name evidence="2" type="ORF">NDU88_004954</name>
</gene>
<protein>
    <submittedName>
        <fullName evidence="2">Uncharacterized protein</fullName>
    </submittedName>
</protein>
<reference evidence="2" key="1">
    <citation type="journal article" date="2022" name="bioRxiv">
        <title>Sequencing and chromosome-scale assembly of the giantPleurodeles waltlgenome.</title>
        <authorList>
            <person name="Brown T."/>
            <person name="Elewa A."/>
            <person name="Iarovenko S."/>
            <person name="Subramanian E."/>
            <person name="Araus A.J."/>
            <person name="Petzold A."/>
            <person name="Susuki M."/>
            <person name="Suzuki K.-i.T."/>
            <person name="Hayashi T."/>
            <person name="Toyoda A."/>
            <person name="Oliveira C."/>
            <person name="Osipova E."/>
            <person name="Leigh N.D."/>
            <person name="Simon A."/>
            <person name="Yun M.H."/>
        </authorList>
    </citation>
    <scope>NUCLEOTIDE SEQUENCE</scope>
    <source>
        <strain evidence="2">20211129_DDA</strain>
        <tissue evidence="2">Liver</tissue>
    </source>
</reference>
<evidence type="ECO:0000313" key="3">
    <source>
        <dbReference type="Proteomes" id="UP001066276"/>
    </source>
</evidence>
<evidence type="ECO:0000256" key="1">
    <source>
        <dbReference type="SAM" id="MobiDB-lite"/>
    </source>
</evidence>
<feature type="region of interest" description="Disordered" evidence="1">
    <location>
        <begin position="258"/>
        <end position="299"/>
    </location>
</feature>
<keyword evidence="3" id="KW-1185">Reference proteome</keyword>
<name>A0AAV7TTH5_PLEWA</name>
<sequence>MASTPTQPPMMTDKDQSTTMERILQEITGVSRRIEGMDASISYLTLETKSIRSDIANFQSQVMGLDHCVRTLETQMATIQGRDQDLLYLQNKITDLEDRNRRDNIRLFGIPENGEGSDVQTFLSTALPKPTSLTFDPPLELQRAHRVGPKHPDGAATPRPIIACLLRHIQTSQLLQAARNHGPFWMDKYEARIMADYSKDTNEHTKAFLALRPRLRQLEMKYGLFDPQRMGVTKNGESKDFYNPEDLRPFLDSFQHQPQDPSTLIRPQDNWGDDGYTPPVGPERGGVEQSDLDNCPRGRELERLTKAYVDREPTDLGERKKKQERATINEELNKNPSNIDIILDCIHPE</sequence>
<proteinExistence type="predicted"/>
<dbReference type="InterPro" id="IPR004244">
    <property type="entry name" value="Transposase_22"/>
</dbReference>
<dbReference type="AlphaFoldDB" id="A0AAV7TTH5"/>
<organism evidence="2 3">
    <name type="scientific">Pleurodeles waltl</name>
    <name type="common">Iberian ribbed newt</name>
    <dbReference type="NCBI Taxonomy" id="8319"/>
    <lineage>
        <taxon>Eukaryota</taxon>
        <taxon>Metazoa</taxon>
        <taxon>Chordata</taxon>
        <taxon>Craniata</taxon>
        <taxon>Vertebrata</taxon>
        <taxon>Euteleostomi</taxon>
        <taxon>Amphibia</taxon>
        <taxon>Batrachia</taxon>
        <taxon>Caudata</taxon>
        <taxon>Salamandroidea</taxon>
        <taxon>Salamandridae</taxon>
        <taxon>Pleurodelinae</taxon>
        <taxon>Pleurodeles</taxon>
    </lineage>
</organism>
<comment type="caution">
    <text evidence="2">The sequence shown here is derived from an EMBL/GenBank/DDBJ whole genome shotgun (WGS) entry which is preliminary data.</text>
</comment>